<reference evidence="1 2" key="1">
    <citation type="submission" date="2020-10" db="EMBL/GenBank/DDBJ databases">
        <title>Plant Genome Project.</title>
        <authorList>
            <person name="Zhang R.-G."/>
        </authorList>
    </citation>
    <scope>NUCLEOTIDE SEQUENCE [LARGE SCALE GENOMIC DNA]</scope>
    <source>
        <strain evidence="1">FAFU-HL-1</strain>
        <tissue evidence="1">Leaf</tissue>
    </source>
</reference>
<sequence length="65" mass="7109">MRGKHTRGADLGMAIKGVTTYEKCVELIFVYEIIESSATFSTIQNGLGLDSKSRSSLTYCKGCEL</sequence>
<protein>
    <submittedName>
        <fullName evidence="1">Uncharacterized protein</fullName>
    </submittedName>
</protein>
<dbReference type="AlphaFoldDB" id="A0A835MHF8"/>
<name>A0A835MHF8_9ROSI</name>
<dbReference type="Proteomes" id="UP000657918">
    <property type="component" value="Unassembled WGS sequence"/>
</dbReference>
<proteinExistence type="predicted"/>
<comment type="caution">
    <text evidence="1">The sequence shown here is derived from an EMBL/GenBank/DDBJ whole genome shotgun (WGS) entry which is preliminary data.</text>
</comment>
<dbReference type="EMBL" id="JADGMS010000017">
    <property type="protein sequence ID" value="KAF9663799.1"/>
    <property type="molecule type" value="Genomic_DNA"/>
</dbReference>
<evidence type="ECO:0000313" key="1">
    <source>
        <dbReference type="EMBL" id="KAF9663799.1"/>
    </source>
</evidence>
<organism evidence="1 2">
    <name type="scientific">Salix dunnii</name>
    <dbReference type="NCBI Taxonomy" id="1413687"/>
    <lineage>
        <taxon>Eukaryota</taxon>
        <taxon>Viridiplantae</taxon>
        <taxon>Streptophyta</taxon>
        <taxon>Embryophyta</taxon>
        <taxon>Tracheophyta</taxon>
        <taxon>Spermatophyta</taxon>
        <taxon>Magnoliopsida</taxon>
        <taxon>eudicotyledons</taxon>
        <taxon>Gunneridae</taxon>
        <taxon>Pentapetalae</taxon>
        <taxon>rosids</taxon>
        <taxon>fabids</taxon>
        <taxon>Malpighiales</taxon>
        <taxon>Salicaceae</taxon>
        <taxon>Saliceae</taxon>
        <taxon>Salix</taxon>
    </lineage>
</organism>
<evidence type="ECO:0000313" key="2">
    <source>
        <dbReference type="Proteomes" id="UP000657918"/>
    </source>
</evidence>
<keyword evidence="2" id="KW-1185">Reference proteome</keyword>
<gene>
    <name evidence="1" type="ORF">SADUNF_Sadunf17G0089500</name>
</gene>
<accession>A0A835MHF8</accession>